<evidence type="ECO:0000256" key="1">
    <source>
        <dbReference type="SAM" id="MobiDB-lite"/>
    </source>
</evidence>
<dbReference type="InterPro" id="IPR009562">
    <property type="entry name" value="DUF1178"/>
</dbReference>
<organism evidence="2 3">
    <name type="scientific">Brevundimonas guildfordensis</name>
    <dbReference type="NCBI Taxonomy" id="2762241"/>
    <lineage>
        <taxon>Bacteria</taxon>
        <taxon>Pseudomonadati</taxon>
        <taxon>Pseudomonadota</taxon>
        <taxon>Alphaproteobacteria</taxon>
        <taxon>Caulobacterales</taxon>
        <taxon>Caulobacteraceae</taxon>
        <taxon>Brevundimonas</taxon>
    </lineage>
</organism>
<sequence>MIRYALSCDHDHGFEAWFGSSSDYDDQAARGLVECPFCGSTAVRKQVMAPAVSGTKKTAPSPDALKPEALKQMQSMMMQAAQQVRDHVEQNFDYVGDAFAREARDIHEGRSEKREIYGEATPAEVKKLKDDGVPCARLPSLPPDPKKAN</sequence>
<reference evidence="2 3" key="1">
    <citation type="submission" date="2020-08" db="EMBL/GenBank/DDBJ databases">
        <title>A Genomic Blueprint of the Chicken Gut Microbiome.</title>
        <authorList>
            <person name="Gilroy R."/>
            <person name="Ravi A."/>
            <person name="Getino M."/>
            <person name="Pursley I."/>
            <person name="Horton D.L."/>
            <person name="Alikhan N.-F."/>
            <person name="Baker D."/>
            <person name="Gharbi K."/>
            <person name="Hall N."/>
            <person name="Watson M."/>
            <person name="Adriaenssens E.M."/>
            <person name="Foster-Nyarko E."/>
            <person name="Jarju S."/>
            <person name="Secka A."/>
            <person name="Antonio M."/>
            <person name="Oren A."/>
            <person name="Chaudhuri R."/>
            <person name="La Ragione R.M."/>
            <person name="Hildebrand F."/>
            <person name="Pallen M.J."/>
        </authorList>
    </citation>
    <scope>NUCLEOTIDE SEQUENCE [LARGE SCALE GENOMIC DNA]</scope>
    <source>
        <strain evidence="2 3">Sa3CVA3</strain>
    </source>
</reference>
<evidence type="ECO:0000313" key="2">
    <source>
        <dbReference type="EMBL" id="MBD7941468.1"/>
    </source>
</evidence>
<dbReference type="PIRSF" id="PIRSF032131">
    <property type="entry name" value="UCP032131"/>
    <property type="match status" value="1"/>
</dbReference>
<comment type="caution">
    <text evidence="2">The sequence shown here is derived from an EMBL/GenBank/DDBJ whole genome shotgun (WGS) entry which is preliminary data.</text>
</comment>
<accession>A0ABR8R105</accession>
<feature type="region of interest" description="Disordered" evidence="1">
    <location>
        <begin position="110"/>
        <end position="149"/>
    </location>
</feature>
<keyword evidence="3" id="KW-1185">Reference proteome</keyword>
<name>A0ABR8R105_9CAUL</name>
<dbReference type="Pfam" id="PF06676">
    <property type="entry name" value="DUF1178"/>
    <property type="match status" value="1"/>
</dbReference>
<proteinExistence type="predicted"/>
<dbReference type="Proteomes" id="UP000638918">
    <property type="component" value="Unassembled WGS sequence"/>
</dbReference>
<evidence type="ECO:0000313" key="3">
    <source>
        <dbReference type="Proteomes" id="UP000638918"/>
    </source>
</evidence>
<dbReference type="EMBL" id="JACSQU010000002">
    <property type="protein sequence ID" value="MBD7941468.1"/>
    <property type="molecule type" value="Genomic_DNA"/>
</dbReference>
<protein>
    <submittedName>
        <fullName evidence="2">DUF1178 family protein</fullName>
    </submittedName>
</protein>
<dbReference type="RefSeq" id="WP_191743887.1">
    <property type="nucleotide sequence ID" value="NZ_JACSQU010000002.1"/>
</dbReference>
<gene>
    <name evidence="2" type="ORF">H9656_08715</name>
</gene>